<accession>A0A2P2QIK5</accession>
<protein>
    <submittedName>
        <fullName evidence="1">Uncharacterized protein</fullName>
    </submittedName>
</protein>
<name>A0A2P2QIK5_RHIMU</name>
<reference evidence="1" key="1">
    <citation type="submission" date="2018-02" db="EMBL/GenBank/DDBJ databases">
        <title>Rhizophora mucronata_Transcriptome.</title>
        <authorList>
            <person name="Meera S.P."/>
            <person name="Sreeshan A."/>
            <person name="Augustine A."/>
        </authorList>
    </citation>
    <scope>NUCLEOTIDE SEQUENCE</scope>
    <source>
        <tissue evidence="1">Leaf</tissue>
    </source>
</reference>
<dbReference type="AlphaFoldDB" id="A0A2P2QIK5"/>
<organism evidence="1">
    <name type="scientific">Rhizophora mucronata</name>
    <name type="common">Asiatic mangrove</name>
    <dbReference type="NCBI Taxonomy" id="61149"/>
    <lineage>
        <taxon>Eukaryota</taxon>
        <taxon>Viridiplantae</taxon>
        <taxon>Streptophyta</taxon>
        <taxon>Embryophyta</taxon>
        <taxon>Tracheophyta</taxon>
        <taxon>Spermatophyta</taxon>
        <taxon>Magnoliopsida</taxon>
        <taxon>eudicotyledons</taxon>
        <taxon>Gunneridae</taxon>
        <taxon>Pentapetalae</taxon>
        <taxon>rosids</taxon>
        <taxon>fabids</taxon>
        <taxon>Malpighiales</taxon>
        <taxon>Rhizophoraceae</taxon>
        <taxon>Rhizophora</taxon>
    </lineage>
</organism>
<evidence type="ECO:0000313" key="1">
    <source>
        <dbReference type="EMBL" id="MBX66747.1"/>
    </source>
</evidence>
<proteinExistence type="predicted"/>
<sequence>MRALASLFMLADCSTILPSQASTSGIR</sequence>
<dbReference type="EMBL" id="GGEC01086263">
    <property type="protein sequence ID" value="MBX66747.1"/>
    <property type="molecule type" value="Transcribed_RNA"/>
</dbReference>